<protein>
    <submittedName>
        <fullName evidence="1">Uncharacterized protein</fullName>
    </submittedName>
</protein>
<comment type="caution">
    <text evidence="1">The sequence shown here is derived from an EMBL/GenBank/DDBJ whole genome shotgun (WGS) entry which is preliminary data.</text>
</comment>
<organism evidence="1 2">
    <name type="scientific">Microbacterium ginsengisoli</name>
    <dbReference type="NCBI Taxonomy" id="400772"/>
    <lineage>
        <taxon>Bacteria</taxon>
        <taxon>Bacillati</taxon>
        <taxon>Actinomycetota</taxon>
        <taxon>Actinomycetes</taxon>
        <taxon>Micrococcales</taxon>
        <taxon>Microbacteriaceae</taxon>
        <taxon>Microbacterium</taxon>
    </lineage>
</organism>
<proteinExistence type="predicted"/>
<reference evidence="1 2" key="1">
    <citation type="submission" date="2015-02" db="EMBL/GenBank/DDBJ databases">
        <title>Draft genome sequences of ten Microbacterium spp. with emphasis on heavy metal contaminated environments.</title>
        <authorList>
            <person name="Corretto E."/>
        </authorList>
    </citation>
    <scope>NUCLEOTIDE SEQUENCE [LARGE SCALE GENOMIC DNA]</scope>
    <source>
        <strain evidence="1 2">DSM 18659</strain>
    </source>
</reference>
<dbReference type="PATRIC" id="fig|400772.4.peg.1069"/>
<evidence type="ECO:0000313" key="2">
    <source>
        <dbReference type="Proteomes" id="UP000033451"/>
    </source>
</evidence>
<dbReference type="STRING" id="400772.RR49_01045"/>
<sequence length="37" mass="4085">MLQLLSRYHVLAFTPEEMPKKLAKGFGSLGLLDPLGL</sequence>
<dbReference type="AlphaFoldDB" id="A0A0F0LVI7"/>
<dbReference type="EMBL" id="JYIY01000067">
    <property type="protein sequence ID" value="KJL37322.1"/>
    <property type="molecule type" value="Genomic_DNA"/>
</dbReference>
<keyword evidence="2" id="KW-1185">Reference proteome</keyword>
<dbReference type="Proteomes" id="UP000033451">
    <property type="component" value="Unassembled WGS sequence"/>
</dbReference>
<accession>A0A0F0LVI7</accession>
<evidence type="ECO:0000313" key="1">
    <source>
        <dbReference type="EMBL" id="KJL37322.1"/>
    </source>
</evidence>
<gene>
    <name evidence="1" type="ORF">RR49_01045</name>
</gene>
<name>A0A0F0LVI7_9MICO</name>